<dbReference type="RefSeq" id="WP_386822983.1">
    <property type="nucleotide sequence ID" value="NZ_JBHTIF010000001.1"/>
</dbReference>
<dbReference type="InterPro" id="IPR003431">
    <property type="entry name" value="B-propeller_Phytase"/>
</dbReference>
<dbReference type="Proteomes" id="UP001597110">
    <property type="component" value="Unassembled WGS sequence"/>
</dbReference>
<feature type="chain" id="PRO_5046361144" evidence="1">
    <location>
        <begin position="24"/>
        <end position="366"/>
    </location>
</feature>
<dbReference type="PROSITE" id="PS51662">
    <property type="entry name" value="BP_PHYTASE"/>
    <property type="match status" value="1"/>
</dbReference>
<reference evidence="4" key="1">
    <citation type="journal article" date="2019" name="Int. J. Syst. Evol. Microbiol.">
        <title>The Global Catalogue of Microorganisms (GCM) 10K type strain sequencing project: providing services to taxonomists for standard genome sequencing and annotation.</title>
        <authorList>
            <consortium name="The Broad Institute Genomics Platform"/>
            <consortium name="The Broad Institute Genome Sequencing Center for Infectious Disease"/>
            <person name="Wu L."/>
            <person name="Ma J."/>
        </authorList>
    </citation>
    <scope>NUCLEOTIDE SEQUENCE [LARGE SCALE GENOMIC DNA]</scope>
    <source>
        <strain evidence="4">CCUG 55585</strain>
    </source>
</reference>
<comment type="caution">
    <text evidence="3">The sequence shown here is derived from an EMBL/GenBank/DDBJ whole genome shotgun (WGS) entry which is preliminary data.</text>
</comment>
<feature type="domain" description="BPP" evidence="2">
    <location>
        <begin position="31"/>
        <end position="359"/>
    </location>
</feature>
<dbReference type="InterPro" id="IPR006311">
    <property type="entry name" value="TAT_signal"/>
</dbReference>
<organism evidence="3 4">
    <name type="scientific">Lysobacter brunescens</name>
    <dbReference type="NCBI Taxonomy" id="262323"/>
    <lineage>
        <taxon>Bacteria</taxon>
        <taxon>Pseudomonadati</taxon>
        <taxon>Pseudomonadota</taxon>
        <taxon>Gammaproteobacteria</taxon>
        <taxon>Lysobacterales</taxon>
        <taxon>Lysobacteraceae</taxon>
        <taxon>Lysobacter</taxon>
    </lineage>
</organism>
<evidence type="ECO:0000256" key="1">
    <source>
        <dbReference type="SAM" id="SignalP"/>
    </source>
</evidence>
<name>A0ABW2YBQ2_9GAMM</name>
<dbReference type="EMBL" id="JBHTIF010000001">
    <property type="protein sequence ID" value="MFD0725356.1"/>
    <property type="molecule type" value="Genomic_DNA"/>
</dbReference>
<keyword evidence="1" id="KW-0732">Signal</keyword>
<evidence type="ECO:0000313" key="4">
    <source>
        <dbReference type="Proteomes" id="UP001597110"/>
    </source>
</evidence>
<proteinExistence type="predicted"/>
<sequence length="366" mass="39896">MPTTHRSFIAAGLLLCATGFAAAGPATAPRTATAPHSAPIVVTEAYVSPESPGDELDSLATWRHPDGRTWLIATAKSSHQLVVFDADTGERLRAVGDKGSLPGQFKRPNGIAVLGDRLFVVERDNRRIQVLSLPDFAPVASFGGDELRAPYGLWLNPDADGGGADLYVTDSFMYGERFDKLPPMAELDQRVRRYRLTFDANSSVRAEARGHFGDTGERDALRIVESIAGDPAHNRLLIADEYHPKSTLREYTLAGKATGRQLPEDTFSFEAEGVALWSCRRGKGYWVSVDQLAPLTVFHVFDRKTLRRVGSITGRTVATTDGIALRSEGNTRFPSGALYAVHADKSVAAFDLRDVIAALKLDRNCR</sequence>
<dbReference type="InterPro" id="IPR011042">
    <property type="entry name" value="6-blade_b-propeller_TolB-like"/>
</dbReference>
<evidence type="ECO:0000259" key="2">
    <source>
        <dbReference type="PROSITE" id="PS51662"/>
    </source>
</evidence>
<feature type="signal peptide" evidence="1">
    <location>
        <begin position="1"/>
        <end position="23"/>
    </location>
</feature>
<keyword evidence="4" id="KW-1185">Reference proteome</keyword>
<evidence type="ECO:0000313" key="3">
    <source>
        <dbReference type="EMBL" id="MFD0725356.1"/>
    </source>
</evidence>
<protein>
    <submittedName>
        <fullName evidence="3">Phytase</fullName>
    </submittedName>
</protein>
<dbReference type="SUPFAM" id="SSF50956">
    <property type="entry name" value="Thermostable phytase (3-phytase)"/>
    <property type="match status" value="1"/>
</dbReference>
<dbReference type="Gene3D" id="2.120.10.30">
    <property type="entry name" value="TolB, C-terminal domain"/>
    <property type="match status" value="1"/>
</dbReference>
<gene>
    <name evidence="3" type="ORF">ACFQ0E_07030</name>
</gene>
<accession>A0ABW2YBQ2</accession>
<dbReference type="PROSITE" id="PS51318">
    <property type="entry name" value="TAT"/>
    <property type="match status" value="1"/>
</dbReference>